<dbReference type="PANTHER" id="PTHR32419:SF6">
    <property type="entry name" value="GLUTATHIONE S-TRANSFERASE OMEGA-LIKE 1-RELATED"/>
    <property type="match status" value="1"/>
</dbReference>
<keyword evidence="4" id="KW-1185">Reference proteome</keyword>
<dbReference type="AlphaFoldDB" id="I0HSA8"/>
<evidence type="ECO:0000313" key="3">
    <source>
        <dbReference type="EMBL" id="BAL95895.1"/>
    </source>
</evidence>
<name>I0HSA8_RUBGI</name>
<evidence type="ECO:0000256" key="1">
    <source>
        <dbReference type="SAM" id="MobiDB-lite"/>
    </source>
</evidence>
<sequence>MATVFPEKTVEQSPDGAFVRQSNRFRTRFGSGPGQLPVAAGRYRLLVSVGCGWSRRQLIVRRLLGLENAISVGYASHRGDDGWEFGDQPGGVDAVFQVPRLNELYRRTEPGYQGRGTVPTVADVHTGRVVSNDYHTLSIDFETAWKPLHRPGAPDLYPEALRPAIDLLNQQLFDDVNNGPYKVLFAQSLQAAAAAKRVFEARLADLDFRLASRRYLFGERLTDADVRLFVTLASFDTNYRPRFPRELGPVVRISDFPHLWAYARDLFATPGFIDEREQVGVGLRPGPDGRYRRGFAEGEEQPADPLSPWLAPHGREALGGSPVSSGPGGAGTVDLWRWGTAA</sequence>
<dbReference type="Proteomes" id="UP000007883">
    <property type="component" value="Chromosome"/>
</dbReference>
<dbReference type="Pfam" id="PF13410">
    <property type="entry name" value="GST_C_2"/>
    <property type="match status" value="1"/>
</dbReference>
<accession>I0HSA8</accession>
<dbReference type="Gene3D" id="3.40.30.10">
    <property type="entry name" value="Glutaredoxin"/>
    <property type="match status" value="1"/>
</dbReference>
<dbReference type="InterPro" id="IPR010987">
    <property type="entry name" value="Glutathione-S-Trfase_C-like"/>
</dbReference>
<dbReference type="eggNOG" id="COG0435">
    <property type="taxonomic scope" value="Bacteria"/>
</dbReference>
<dbReference type="InterPro" id="IPR016639">
    <property type="entry name" value="GST_Omega/GSH"/>
</dbReference>
<organism evidence="3 4">
    <name type="scientific">Rubrivivax gelatinosus (strain NBRC 100245 / IL144)</name>
    <dbReference type="NCBI Taxonomy" id="983917"/>
    <lineage>
        <taxon>Bacteria</taxon>
        <taxon>Pseudomonadati</taxon>
        <taxon>Pseudomonadota</taxon>
        <taxon>Betaproteobacteria</taxon>
        <taxon>Burkholderiales</taxon>
        <taxon>Sphaerotilaceae</taxon>
        <taxon>Rubrivivax</taxon>
    </lineage>
</organism>
<evidence type="ECO:0000313" key="4">
    <source>
        <dbReference type="Proteomes" id="UP000007883"/>
    </source>
</evidence>
<dbReference type="RefSeq" id="WP_014428757.1">
    <property type="nucleotide sequence ID" value="NC_017075.1"/>
</dbReference>
<proteinExistence type="predicted"/>
<feature type="domain" description="GST C-terminal" evidence="2">
    <location>
        <begin position="158"/>
        <end position="295"/>
    </location>
</feature>
<dbReference type="GO" id="GO:0004364">
    <property type="term" value="F:glutathione transferase activity"/>
    <property type="evidence" value="ECO:0007669"/>
    <property type="project" value="InterPro"/>
</dbReference>
<dbReference type="InterPro" id="IPR036282">
    <property type="entry name" value="Glutathione-S-Trfase_C_sf"/>
</dbReference>
<dbReference type="PROSITE" id="PS50405">
    <property type="entry name" value="GST_CTER"/>
    <property type="match status" value="1"/>
</dbReference>
<dbReference type="EMBL" id="AP012320">
    <property type="protein sequence ID" value="BAL95895.1"/>
    <property type="molecule type" value="Genomic_DNA"/>
</dbReference>
<dbReference type="Gene3D" id="1.20.1050.10">
    <property type="match status" value="1"/>
</dbReference>
<evidence type="ECO:0000259" key="2">
    <source>
        <dbReference type="PROSITE" id="PS50405"/>
    </source>
</evidence>
<dbReference type="PATRIC" id="fig|983917.3.peg.2486"/>
<dbReference type="PANTHER" id="PTHR32419">
    <property type="entry name" value="GLUTATHIONYL-HYDROQUINONE REDUCTASE"/>
    <property type="match status" value="1"/>
</dbReference>
<dbReference type="KEGG" id="rge:RGE_25540"/>
<dbReference type="HOGENOM" id="CLU_037263_1_3_4"/>
<dbReference type="STRING" id="983917.RGE_25540"/>
<gene>
    <name evidence="3" type="ordered locus">RGE_25540</name>
</gene>
<dbReference type="SUPFAM" id="SSF47616">
    <property type="entry name" value="GST C-terminal domain-like"/>
    <property type="match status" value="1"/>
</dbReference>
<dbReference type="GO" id="GO:0005737">
    <property type="term" value="C:cytoplasm"/>
    <property type="evidence" value="ECO:0007669"/>
    <property type="project" value="TreeGrafter"/>
</dbReference>
<reference evidence="3 4" key="1">
    <citation type="journal article" date="2012" name="J. Bacteriol.">
        <title>Complete genome sequence of phototrophic betaproteobacterium Rubrivivax gelatinosus IL144.</title>
        <authorList>
            <person name="Nagashima S."/>
            <person name="Kamimura A."/>
            <person name="Shimizu T."/>
            <person name="Nakamura-isaki S."/>
            <person name="Aono E."/>
            <person name="Sakamoto K."/>
            <person name="Ichikawa N."/>
            <person name="Nakazawa H."/>
            <person name="Sekine M."/>
            <person name="Yamazaki S."/>
            <person name="Fujita N."/>
            <person name="Shimada K."/>
            <person name="Hanada S."/>
            <person name="Nagashima K.V.P."/>
        </authorList>
    </citation>
    <scope>NUCLEOTIDE SEQUENCE [LARGE SCALE GENOMIC DNA]</scope>
    <source>
        <strain evidence="4">NBRC 100245 / IL144</strain>
    </source>
</reference>
<feature type="region of interest" description="Disordered" evidence="1">
    <location>
        <begin position="290"/>
        <end position="332"/>
    </location>
</feature>
<protein>
    <recommendedName>
        <fullName evidence="2">GST C-terminal domain-containing protein</fullName>
    </recommendedName>
</protein>